<dbReference type="Proteomes" id="UP001431199">
    <property type="component" value="Unassembled WGS sequence"/>
</dbReference>
<accession>A0ABT2LWS7</accession>
<evidence type="ECO:0000313" key="2">
    <source>
        <dbReference type="Proteomes" id="UP001431199"/>
    </source>
</evidence>
<organism evidence="1 2">
    <name type="scientific">Eubacterium album</name>
    <dbReference type="NCBI Taxonomy" id="2978477"/>
    <lineage>
        <taxon>Bacteria</taxon>
        <taxon>Bacillati</taxon>
        <taxon>Bacillota</taxon>
        <taxon>Clostridia</taxon>
        <taxon>Eubacteriales</taxon>
        <taxon>Eubacteriaceae</taxon>
        <taxon>Eubacterium</taxon>
    </lineage>
</organism>
<keyword evidence="2" id="KW-1185">Reference proteome</keyword>
<protein>
    <submittedName>
        <fullName evidence="1">Uncharacterized protein</fullName>
    </submittedName>
</protein>
<name>A0ABT2LWS7_9FIRM</name>
<dbReference type="EMBL" id="JAODBU010000002">
    <property type="protein sequence ID" value="MCT7397750.1"/>
    <property type="molecule type" value="Genomic_DNA"/>
</dbReference>
<sequence>MADTKKTKRLHIGMAYTYVGDTGIDIPMELLEGKTEEEQLEIACKYAQEHIDEIPVSTNAEYIPYSDNFGIDDIDFKDE</sequence>
<dbReference type="RefSeq" id="WP_260978186.1">
    <property type="nucleotide sequence ID" value="NZ_JAODBU010000002.1"/>
</dbReference>
<reference evidence="1" key="1">
    <citation type="submission" date="2022-09" db="EMBL/GenBank/DDBJ databases">
        <title>Eubacterium sp. LFL-14 isolated from human feces.</title>
        <authorList>
            <person name="Liu F."/>
        </authorList>
    </citation>
    <scope>NUCLEOTIDE SEQUENCE</scope>
    <source>
        <strain evidence="1">LFL-14</strain>
    </source>
</reference>
<evidence type="ECO:0000313" key="1">
    <source>
        <dbReference type="EMBL" id="MCT7397750.1"/>
    </source>
</evidence>
<gene>
    <name evidence="1" type="ORF">N5B56_01445</name>
</gene>
<proteinExistence type="predicted"/>
<comment type="caution">
    <text evidence="1">The sequence shown here is derived from an EMBL/GenBank/DDBJ whole genome shotgun (WGS) entry which is preliminary data.</text>
</comment>